<gene>
    <name evidence="1" type="ORF">FRUB_04518</name>
</gene>
<dbReference type="RefSeq" id="WP_143393309.1">
    <property type="nucleotide sequence ID" value="NZ_NIDE01000005.1"/>
</dbReference>
<accession>A0A225DLV0</accession>
<dbReference type="Proteomes" id="UP000214646">
    <property type="component" value="Unassembled WGS sequence"/>
</dbReference>
<reference evidence="2" key="1">
    <citation type="submission" date="2017-06" db="EMBL/GenBank/DDBJ databases">
        <title>Genome analysis of Fimbriiglobus ruber SP5, the first member of the order Planctomycetales with confirmed chitinolytic capability.</title>
        <authorList>
            <person name="Ravin N.V."/>
            <person name="Rakitin A.L."/>
            <person name="Ivanova A.A."/>
            <person name="Beletsky A.V."/>
            <person name="Kulichevskaya I.S."/>
            <person name="Mardanov A.V."/>
            <person name="Dedysh S.N."/>
        </authorList>
    </citation>
    <scope>NUCLEOTIDE SEQUENCE [LARGE SCALE GENOMIC DNA]</scope>
    <source>
        <strain evidence="2">SP5</strain>
    </source>
</reference>
<keyword evidence="2" id="KW-1185">Reference proteome</keyword>
<name>A0A225DLV0_9BACT</name>
<proteinExistence type="predicted"/>
<sequence>MLTNQVVVELPTKRRPHLDHADWVAFDSVLRNLATLGTLPTSTLTEGLYSFSGMTQGPLTAEQVLDQIEVSTTILRVKLNNDRASKSEL</sequence>
<protein>
    <submittedName>
        <fullName evidence="1">Uncharacterized protein</fullName>
    </submittedName>
</protein>
<dbReference type="OrthoDB" id="3214072at2"/>
<comment type="caution">
    <text evidence="1">The sequence shown here is derived from an EMBL/GenBank/DDBJ whole genome shotgun (WGS) entry which is preliminary data.</text>
</comment>
<organism evidence="1 2">
    <name type="scientific">Fimbriiglobus ruber</name>
    <dbReference type="NCBI Taxonomy" id="1908690"/>
    <lineage>
        <taxon>Bacteria</taxon>
        <taxon>Pseudomonadati</taxon>
        <taxon>Planctomycetota</taxon>
        <taxon>Planctomycetia</taxon>
        <taxon>Gemmatales</taxon>
        <taxon>Gemmataceae</taxon>
        <taxon>Fimbriiglobus</taxon>
    </lineage>
</organism>
<evidence type="ECO:0000313" key="2">
    <source>
        <dbReference type="Proteomes" id="UP000214646"/>
    </source>
</evidence>
<dbReference type="AlphaFoldDB" id="A0A225DLV0"/>
<dbReference type="EMBL" id="NIDE01000005">
    <property type="protein sequence ID" value="OWK42440.1"/>
    <property type="molecule type" value="Genomic_DNA"/>
</dbReference>
<evidence type="ECO:0000313" key="1">
    <source>
        <dbReference type="EMBL" id="OWK42440.1"/>
    </source>
</evidence>